<evidence type="ECO:0000259" key="6">
    <source>
        <dbReference type="Pfam" id="PF04542"/>
    </source>
</evidence>
<dbReference type="SUPFAM" id="SSF88659">
    <property type="entry name" value="Sigma3 and sigma4 domains of RNA polymerase sigma factors"/>
    <property type="match status" value="1"/>
</dbReference>
<dbReference type="Pfam" id="PF08281">
    <property type="entry name" value="Sigma70_r4_2"/>
    <property type="match status" value="1"/>
</dbReference>
<evidence type="ECO:0000256" key="5">
    <source>
        <dbReference type="ARBA" id="ARBA00023163"/>
    </source>
</evidence>
<feature type="domain" description="RNA polymerase sigma factor 70 region 4 type 2" evidence="7">
    <location>
        <begin position="123"/>
        <end position="174"/>
    </location>
</feature>
<dbReference type="GO" id="GO:0016987">
    <property type="term" value="F:sigma factor activity"/>
    <property type="evidence" value="ECO:0007669"/>
    <property type="project" value="UniProtKB-KW"/>
</dbReference>
<keyword evidence="2" id="KW-0805">Transcription regulation</keyword>
<gene>
    <name evidence="8" type="ORF">SAMN04488034_104235</name>
</gene>
<evidence type="ECO:0000256" key="2">
    <source>
        <dbReference type="ARBA" id="ARBA00023015"/>
    </source>
</evidence>
<sequence length="183" mass="21309">MAKTRLDPDKWVDRYADYLFNYTIVRVNDREIANDIVAETFLAGLNSMKNFKGEASERTWLISILKRKIIDHYRRINSNKGKAEVKVNLPDGEMEGDWLEEKVPDLTDRTAEDDMENRELGLAILDCLDQLPEKQAEIFKKKTIEGIDTEAICNEYKISPSNLWVIIHRARTSLAKCLEKNWF</sequence>
<evidence type="ECO:0000313" key="9">
    <source>
        <dbReference type="Proteomes" id="UP000199448"/>
    </source>
</evidence>
<dbReference type="InterPro" id="IPR013249">
    <property type="entry name" value="RNA_pol_sigma70_r4_t2"/>
</dbReference>
<evidence type="ECO:0000256" key="1">
    <source>
        <dbReference type="ARBA" id="ARBA00010641"/>
    </source>
</evidence>
<evidence type="ECO:0000256" key="3">
    <source>
        <dbReference type="ARBA" id="ARBA00023082"/>
    </source>
</evidence>
<dbReference type="OrthoDB" id="9782108at2"/>
<evidence type="ECO:0000256" key="4">
    <source>
        <dbReference type="ARBA" id="ARBA00023125"/>
    </source>
</evidence>
<dbReference type="InterPro" id="IPR036388">
    <property type="entry name" value="WH-like_DNA-bd_sf"/>
</dbReference>
<dbReference type="PANTHER" id="PTHR43133:SF8">
    <property type="entry name" value="RNA POLYMERASE SIGMA FACTOR HI_1459-RELATED"/>
    <property type="match status" value="1"/>
</dbReference>
<dbReference type="PANTHER" id="PTHR43133">
    <property type="entry name" value="RNA POLYMERASE ECF-TYPE SIGMA FACTO"/>
    <property type="match status" value="1"/>
</dbReference>
<keyword evidence="9" id="KW-1185">Reference proteome</keyword>
<proteinExistence type="inferred from homology"/>
<accession>A0A1H5NLD0</accession>
<comment type="similarity">
    <text evidence="1">Belongs to the sigma-70 factor family. ECF subfamily.</text>
</comment>
<keyword evidence="5" id="KW-0804">Transcription</keyword>
<evidence type="ECO:0000259" key="7">
    <source>
        <dbReference type="Pfam" id="PF08281"/>
    </source>
</evidence>
<dbReference type="InterPro" id="IPR013324">
    <property type="entry name" value="RNA_pol_sigma_r3/r4-like"/>
</dbReference>
<name>A0A1H5NLD0_9FLAO</name>
<keyword evidence="4" id="KW-0238">DNA-binding</keyword>
<reference evidence="8 9" key="1">
    <citation type="submission" date="2016-10" db="EMBL/GenBank/DDBJ databases">
        <authorList>
            <person name="de Groot N.N."/>
        </authorList>
    </citation>
    <scope>NUCLEOTIDE SEQUENCE [LARGE SCALE GENOMIC DNA]</scope>
    <source>
        <strain evidence="8 9">DSM 23553</strain>
    </source>
</reference>
<organism evidence="8 9">
    <name type="scientific">Salinimicrobium catena</name>
    <dbReference type="NCBI Taxonomy" id="390640"/>
    <lineage>
        <taxon>Bacteria</taxon>
        <taxon>Pseudomonadati</taxon>
        <taxon>Bacteroidota</taxon>
        <taxon>Flavobacteriia</taxon>
        <taxon>Flavobacteriales</taxon>
        <taxon>Flavobacteriaceae</taxon>
        <taxon>Salinimicrobium</taxon>
    </lineage>
</organism>
<dbReference type="Gene3D" id="1.10.1740.10">
    <property type="match status" value="1"/>
</dbReference>
<dbReference type="InterPro" id="IPR013325">
    <property type="entry name" value="RNA_pol_sigma_r2"/>
</dbReference>
<dbReference type="Gene3D" id="1.10.10.10">
    <property type="entry name" value="Winged helix-like DNA-binding domain superfamily/Winged helix DNA-binding domain"/>
    <property type="match status" value="1"/>
</dbReference>
<dbReference type="EMBL" id="FNUG01000004">
    <property type="protein sequence ID" value="SEF01627.1"/>
    <property type="molecule type" value="Genomic_DNA"/>
</dbReference>
<dbReference type="SUPFAM" id="SSF88946">
    <property type="entry name" value="Sigma2 domain of RNA polymerase sigma factors"/>
    <property type="match status" value="1"/>
</dbReference>
<dbReference type="Pfam" id="PF04542">
    <property type="entry name" value="Sigma70_r2"/>
    <property type="match status" value="1"/>
</dbReference>
<dbReference type="GO" id="GO:0003677">
    <property type="term" value="F:DNA binding"/>
    <property type="evidence" value="ECO:0007669"/>
    <property type="project" value="UniProtKB-KW"/>
</dbReference>
<dbReference type="NCBIfam" id="TIGR02937">
    <property type="entry name" value="sigma70-ECF"/>
    <property type="match status" value="1"/>
</dbReference>
<dbReference type="Proteomes" id="UP000199448">
    <property type="component" value="Unassembled WGS sequence"/>
</dbReference>
<dbReference type="InterPro" id="IPR007627">
    <property type="entry name" value="RNA_pol_sigma70_r2"/>
</dbReference>
<dbReference type="InterPro" id="IPR039425">
    <property type="entry name" value="RNA_pol_sigma-70-like"/>
</dbReference>
<evidence type="ECO:0000313" key="8">
    <source>
        <dbReference type="EMBL" id="SEF01627.1"/>
    </source>
</evidence>
<dbReference type="RefSeq" id="WP_093113500.1">
    <property type="nucleotide sequence ID" value="NZ_FNGG01000004.1"/>
</dbReference>
<keyword evidence="3" id="KW-0731">Sigma factor</keyword>
<dbReference type="AlphaFoldDB" id="A0A1H5NLD0"/>
<protein>
    <submittedName>
        <fullName evidence="8">RNA polymerase sigma-70 factor, ECF subfamily</fullName>
    </submittedName>
</protein>
<feature type="domain" description="RNA polymerase sigma-70 region 2" evidence="6">
    <location>
        <begin position="12"/>
        <end position="75"/>
    </location>
</feature>
<dbReference type="GO" id="GO:0006352">
    <property type="term" value="P:DNA-templated transcription initiation"/>
    <property type="evidence" value="ECO:0007669"/>
    <property type="project" value="InterPro"/>
</dbReference>
<dbReference type="InterPro" id="IPR014284">
    <property type="entry name" value="RNA_pol_sigma-70_dom"/>
</dbReference>
<dbReference type="STRING" id="390640.SAMN04488034_104235"/>